<organism evidence="1">
    <name type="scientific">Orobanche cernua var. cumana</name>
    <dbReference type="NCBI Taxonomy" id="78542"/>
    <lineage>
        <taxon>Eukaryota</taxon>
        <taxon>Viridiplantae</taxon>
        <taxon>Streptophyta</taxon>
        <taxon>Embryophyta</taxon>
        <taxon>Tracheophyta</taxon>
        <taxon>Spermatophyta</taxon>
        <taxon>Magnoliopsida</taxon>
        <taxon>eudicotyledons</taxon>
        <taxon>Gunneridae</taxon>
        <taxon>Pentapetalae</taxon>
        <taxon>asterids</taxon>
        <taxon>lamiids</taxon>
        <taxon>Lamiales</taxon>
        <taxon>Orobanchaceae</taxon>
        <taxon>Orobancheae</taxon>
        <taxon>Orobanche</taxon>
    </lineage>
</organism>
<protein>
    <submittedName>
        <fullName evidence="1">LAG1-like protein 3</fullName>
    </submittedName>
</protein>
<reference evidence="1" key="1">
    <citation type="journal article" date="2009" name="Planta">
        <title>Susceptibility of Phelipanche and Orobanche species to AAL-toxin.</title>
        <authorList>
            <person name="de Zelicourt A."/>
            <person name="Montiel G."/>
            <person name="Pouvreau J.B."/>
            <person name="Thoiron S."/>
            <person name="Delgrange S."/>
            <person name="Simier P."/>
            <person name="Delavault P."/>
        </authorList>
    </citation>
    <scope>NUCLEOTIDE SEQUENCE</scope>
</reference>
<evidence type="ECO:0000313" key="1">
    <source>
        <dbReference type="EMBL" id="ACS71535.1"/>
    </source>
</evidence>
<sequence>MGFLEMVKSVDWEQESYSQRSADD</sequence>
<accession>C6KE72</accession>
<name>C6KE72_OROCE</name>
<dbReference type="EMBL" id="GQ181111">
    <property type="protein sequence ID" value="ACS71535.1"/>
    <property type="molecule type" value="mRNA"/>
</dbReference>
<proteinExistence type="evidence at transcript level"/>
<dbReference type="AlphaFoldDB" id="C6KE72"/>